<evidence type="ECO:0000256" key="1">
    <source>
        <dbReference type="SAM" id="Phobius"/>
    </source>
</evidence>
<gene>
    <name evidence="2" type="ORF">NFRAN_2323</name>
</gene>
<protein>
    <submittedName>
        <fullName evidence="2">Uncharacterized protein</fullName>
    </submittedName>
</protein>
<evidence type="ECO:0000313" key="2">
    <source>
        <dbReference type="EMBL" id="VFJ14645.1"/>
    </source>
</evidence>
<keyword evidence="3" id="KW-1185">Reference proteome</keyword>
<dbReference type="EMBL" id="LR216287">
    <property type="protein sequence ID" value="VFJ14645.1"/>
    <property type="molecule type" value="Genomic_DNA"/>
</dbReference>
<proteinExistence type="predicted"/>
<evidence type="ECO:0000313" key="3">
    <source>
        <dbReference type="Proteomes" id="UP000294299"/>
    </source>
</evidence>
<dbReference type="Proteomes" id="UP000294299">
    <property type="component" value="Chromosome NFRAN"/>
</dbReference>
<keyword evidence="1" id="KW-0812">Transmembrane</keyword>
<feature type="transmembrane region" description="Helical" evidence="1">
    <location>
        <begin position="27"/>
        <end position="48"/>
    </location>
</feature>
<dbReference type="AlphaFoldDB" id="A0A484IBF8"/>
<sequence length="200" mass="22530">MTFVPKRKIKEGAPRKNFFQKLGKKDLLLPPIIIGAAVLFGLVFTQIVPPPEILSVCLKAHSLDSYNVYPRVQIFVDGKQYLLPGNVGKQPNEKGEECLKPIHTDSVGDTLHVQYIRPVQLSLPDLMEIYAYDNKTVTLVENTTAGNYVNSTLELSDYDIQYSYYSDKGGFTKIVNSSQFPPFSNTFFGKIDFVSKELKK</sequence>
<dbReference type="KEGG" id="nfn:NFRAN_2323"/>
<reference evidence="2 3" key="1">
    <citation type="submission" date="2019-02" db="EMBL/GenBank/DDBJ databases">
        <authorList>
            <person name="Lehtovirta-Morley E L."/>
        </authorList>
    </citation>
    <scope>NUCLEOTIDE SEQUENCE [LARGE SCALE GENOMIC DNA]</scope>
    <source>
        <strain evidence="2">NFRAN1</strain>
    </source>
</reference>
<accession>A0A484IBF8</accession>
<keyword evidence="1" id="KW-1133">Transmembrane helix</keyword>
<organism evidence="2 3">
    <name type="scientific">Candidatus Nitrosocosmicus franklandianus</name>
    <dbReference type="NCBI Taxonomy" id="1798806"/>
    <lineage>
        <taxon>Archaea</taxon>
        <taxon>Nitrososphaerota</taxon>
        <taxon>Nitrososphaeria</taxon>
        <taxon>Nitrososphaerales</taxon>
        <taxon>Nitrososphaeraceae</taxon>
        <taxon>Candidatus Nitrosocosmicus</taxon>
    </lineage>
</organism>
<name>A0A484IBF8_9ARCH</name>
<keyword evidence="1" id="KW-0472">Membrane</keyword>